<feature type="domain" description="Antitoxin Xre/MbcA/ParS-like toxin-binding" evidence="1">
    <location>
        <begin position="11"/>
        <end position="60"/>
    </location>
</feature>
<dbReference type="EMBL" id="CP031146">
    <property type="protein sequence ID" value="AXM97091.1"/>
    <property type="molecule type" value="Genomic_DNA"/>
</dbReference>
<gene>
    <name evidence="2" type="ORF">DVB73_15495</name>
</gene>
<accession>A0AAD0VUM7</accession>
<organism evidence="2 3">
    <name type="scientific">Pseudomonas plecoglossicida</name>
    <dbReference type="NCBI Taxonomy" id="70775"/>
    <lineage>
        <taxon>Bacteria</taxon>
        <taxon>Pseudomonadati</taxon>
        <taxon>Pseudomonadota</taxon>
        <taxon>Gammaproteobacteria</taxon>
        <taxon>Pseudomonadales</taxon>
        <taxon>Pseudomonadaceae</taxon>
        <taxon>Pseudomonas</taxon>
    </lineage>
</organism>
<evidence type="ECO:0000313" key="3">
    <source>
        <dbReference type="Proteomes" id="UP000256503"/>
    </source>
</evidence>
<name>A0AAD0VUM7_PSEDL</name>
<dbReference type="InterPro" id="IPR024467">
    <property type="entry name" value="Xre/MbcA/ParS-like_toxin-bd"/>
</dbReference>
<dbReference type="Proteomes" id="UP000256503">
    <property type="component" value="Chromosome"/>
</dbReference>
<dbReference type="RefSeq" id="WP_016393311.1">
    <property type="nucleotide sequence ID" value="NZ_JBFYDD010000022.1"/>
</dbReference>
<evidence type="ECO:0000259" key="1">
    <source>
        <dbReference type="Pfam" id="PF09722"/>
    </source>
</evidence>
<protein>
    <submittedName>
        <fullName evidence="2">DUF2384 domain-containing protein</fullName>
    </submittedName>
</protein>
<reference evidence="2 3" key="1">
    <citation type="submission" date="2018-07" db="EMBL/GenBank/DDBJ databases">
        <title>Complete genome sequence of a Pseudomonas plecoglossicida strain pathogenic to the marine fish, Larimichthys crocea.</title>
        <authorList>
            <person name="Tao Z."/>
        </authorList>
    </citation>
    <scope>NUCLEOTIDE SEQUENCE [LARGE SCALE GENOMIC DNA]</scope>
    <source>
        <strain evidence="2 3">XSDHY-P</strain>
    </source>
</reference>
<evidence type="ECO:0000313" key="2">
    <source>
        <dbReference type="EMBL" id="AXM97091.1"/>
    </source>
</evidence>
<dbReference type="AlphaFoldDB" id="A0AAD0VUM7"/>
<sequence>MGYQTPIINEAERVFGDKDKAALWMSQPRAAFGNRTALELVCDRAGYLKAREELMRIKHGFGC</sequence>
<dbReference type="Pfam" id="PF09722">
    <property type="entry name" value="Xre_MbcA_ParS_C"/>
    <property type="match status" value="1"/>
</dbReference>
<proteinExistence type="predicted"/>